<dbReference type="PROSITE" id="PS50110">
    <property type="entry name" value="RESPONSE_REGULATORY"/>
    <property type="match status" value="1"/>
</dbReference>
<evidence type="ECO:0000256" key="2">
    <source>
        <dbReference type="PROSITE-ProRule" id="PRU00169"/>
    </source>
</evidence>
<dbReference type="Gene3D" id="3.40.50.2300">
    <property type="match status" value="1"/>
</dbReference>
<dbReference type="Proteomes" id="UP001597375">
    <property type="component" value="Unassembled WGS sequence"/>
</dbReference>
<evidence type="ECO:0000256" key="1">
    <source>
        <dbReference type="ARBA" id="ARBA00022553"/>
    </source>
</evidence>
<dbReference type="SMART" id="SM00448">
    <property type="entry name" value="REC"/>
    <property type="match status" value="1"/>
</dbReference>
<dbReference type="EMBL" id="JBHUIT010000010">
    <property type="protein sequence ID" value="MFD2256646.1"/>
    <property type="molecule type" value="Genomic_DNA"/>
</dbReference>
<gene>
    <name evidence="4" type="ORF">ACFSSA_08160</name>
</gene>
<organism evidence="4 5">
    <name type="scientific">Luteolibacter algae</name>
    <dbReference type="NCBI Taxonomy" id="454151"/>
    <lineage>
        <taxon>Bacteria</taxon>
        <taxon>Pseudomonadati</taxon>
        <taxon>Verrucomicrobiota</taxon>
        <taxon>Verrucomicrobiia</taxon>
        <taxon>Verrucomicrobiales</taxon>
        <taxon>Verrucomicrobiaceae</taxon>
        <taxon>Luteolibacter</taxon>
    </lineage>
</organism>
<accession>A0ABW5D7B2</accession>
<reference evidence="5" key="1">
    <citation type="journal article" date="2019" name="Int. J. Syst. Evol. Microbiol.">
        <title>The Global Catalogue of Microorganisms (GCM) 10K type strain sequencing project: providing services to taxonomists for standard genome sequencing and annotation.</title>
        <authorList>
            <consortium name="The Broad Institute Genomics Platform"/>
            <consortium name="The Broad Institute Genome Sequencing Center for Infectious Disease"/>
            <person name="Wu L."/>
            <person name="Ma J."/>
        </authorList>
    </citation>
    <scope>NUCLEOTIDE SEQUENCE [LARGE SCALE GENOMIC DNA]</scope>
    <source>
        <strain evidence="5">CGMCC 4.7106</strain>
    </source>
</reference>
<dbReference type="InterPro" id="IPR001789">
    <property type="entry name" value="Sig_transdc_resp-reg_receiver"/>
</dbReference>
<feature type="modified residue" description="4-aspartylphosphate" evidence="2">
    <location>
        <position position="55"/>
    </location>
</feature>
<dbReference type="PANTHER" id="PTHR44591">
    <property type="entry name" value="STRESS RESPONSE REGULATOR PROTEIN 1"/>
    <property type="match status" value="1"/>
</dbReference>
<dbReference type="SUPFAM" id="SSF52172">
    <property type="entry name" value="CheY-like"/>
    <property type="match status" value="1"/>
</dbReference>
<evidence type="ECO:0000313" key="5">
    <source>
        <dbReference type="Proteomes" id="UP001597375"/>
    </source>
</evidence>
<name>A0ABW5D7B2_9BACT</name>
<dbReference type="Pfam" id="PF00072">
    <property type="entry name" value="Response_reg"/>
    <property type="match status" value="1"/>
</dbReference>
<dbReference type="PANTHER" id="PTHR44591:SF3">
    <property type="entry name" value="RESPONSE REGULATORY DOMAIN-CONTAINING PROTEIN"/>
    <property type="match status" value="1"/>
</dbReference>
<feature type="domain" description="Response regulatory" evidence="3">
    <location>
        <begin position="6"/>
        <end position="124"/>
    </location>
</feature>
<evidence type="ECO:0000313" key="4">
    <source>
        <dbReference type="EMBL" id="MFD2256646.1"/>
    </source>
</evidence>
<keyword evidence="5" id="KW-1185">Reference proteome</keyword>
<evidence type="ECO:0000259" key="3">
    <source>
        <dbReference type="PROSITE" id="PS50110"/>
    </source>
</evidence>
<dbReference type="InterPro" id="IPR050595">
    <property type="entry name" value="Bact_response_regulator"/>
</dbReference>
<protein>
    <submittedName>
        <fullName evidence="4">Two-component system response regulator</fullName>
    </submittedName>
</protein>
<dbReference type="RefSeq" id="WP_386819938.1">
    <property type="nucleotide sequence ID" value="NZ_JBHUIT010000010.1"/>
</dbReference>
<keyword evidence="1 2" id="KW-0597">Phosphoprotein</keyword>
<sequence length="127" mass="13736">MNISTKILLIDDEVDFTELLAANLEESGYVVRQINDPTKALETARTFKPDICIIDLVMPRMDGGDVVSALKGDSALAAIPVLMLTALVEEDPTNPGELQMKGGLPFVSKTSDLEVIINAVKTQLGHR</sequence>
<proteinExistence type="predicted"/>
<comment type="caution">
    <text evidence="4">The sequence shown here is derived from an EMBL/GenBank/DDBJ whole genome shotgun (WGS) entry which is preliminary data.</text>
</comment>
<dbReference type="InterPro" id="IPR011006">
    <property type="entry name" value="CheY-like_superfamily"/>
</dbReference>